<proteinExistence type="inferred from homology"/>
<dbReference type="RefSeq" id="WP_010956066.1">
    <property type="nucleotide sequence ID" value="NC_002950.2"/>
</dbReference>
<dbReference type="GO" id="GO:0009307">
    <property type="term" value="P:DNA restriction-modification system"/>
    <property type="evidence" value="ECO:0007669"/>
    <property type="project" value="UniProtKB-KW"/>
</dbReference>
<evidence type="ECO:0000256" key="3">
    <source>
        <dbReference type="ARBA" id="ARBA00023125"/>
    </source>
</evidence>
<dbReference type="CDD" id="cd16961">
    <property type="entry name" value="RMtype1_S_TRD-CR_like"/>
    <property type="match status" value="1"/>
</dbReference>
<dbReference type="SUPFAM" id="SSF116734">
    <property type="entry name" value="DNA methylase specificity domain"/>
    <property type="match status" value="3"/>
</dbReference>
<evidence type="ECO:0000256" key="2">
    <source>
        <dbReference type="ARBA" id="ARBA00022747"/>
    </source>
</evidence>
<feature type="domain" description="Type I restriction modification DNA specificity" evidence="4">
    <location>
        <begin position="264"/>
        <end position="415"/>
    </location>
</feature>
<dbReference type="Proteomes" id="UP000000588">
    <property type="component" value="Chromosome"/>
</dbReference>
<evidence type="ECO:0000313" key="5">
    <source>
        <dbReference type="EMBL" id="AAQ65737.1"/>
    </source>
</evidence>
<dbReference type="BioCyc" id="PGIN242619:G1G02-506-MONOMER"/>
<keyword evidence="6" id="KW-1185">Reference proteome</keyword>
<gene>
    <name evidence="5" type="ordered locus">PG_0545</name>
</gene>
<dbReference type="PANTHER" id="PTHR30408">
    <property type="entry name" value="TYPE-1 RESTRICTION ENZYME ECOKI SPECIFICITY PROTEIN"/>
    <property type="match status" value="1"/>
</dbReference>
<organism evidence="5 6">
    <name type="scientific">Porphyromonas gingivalis (strain ATCC BAA-308 / W83)</name>
    <dbReference type="NCBI Taxonomy" id="242619"/>
    <lineage>
        <taxon>Bacteria</taxon>
        <taxon>Pseudomonadati</taxon>
        <taxon>Bacteroidota</taxon>
        <taxon>Bacteroidia</taxon>
        <taxon>Bacteroidales</taxon>
        <taxon>Porphyromonadaceae</taxon>
        <taxon>Porphyromonas</taxon>
    </lineage>
</organism>
<dbReference type="eggNOG" id="COG0732">
    <property type="taxonomic scope" value="Bacteria"/>
</dbReference>
<evidence type="ECO:0000313" key="6">
    <source>
        <dbReference type="Proteomes" id="UP000000588"/>
    </source>
</evidence>
<evidence type="ECO:0000256" key="1">
    <source>
        <dbReference type="ARBA" id="ARBA00010923"/>
    </source>
</evidence>
<dbReference type="GO" id="GO:0003677">
    <property type="term" value="F:DNA binding"/>
    <property type="evidence" value="ECO:0007669"/>
    <property type="project" value="UniProtKB-KW"/>
</dbReference>
<comment type="similarity">
    <text evidence="1">Belongs to the type-I restriction system S methylase family.</text>
</comment>
<dbReference type="InterPro" id="IPR052021">
    <property type="entry name" value="Type-I_RS_S_subunit"/>
</dbReference>
<dbReference type="InterPro" id="IPR044946">
    <property type="entry name" value="Restrct_endonuc_typeI_TRD_sf"/>
</dbReference>
<dbReference type="Gene3D" id="3.90.220.20">
    <property type="entry name" value="DNA methylase specificity domains"/>
    <property type="match status" value="3"/>
</dbReference>
<dbReference type="PANTHER" id="PTHR30408:SF12">
    <property type="entry name" value="TYPE I RESTRICTION ENZYME MJAVIII SPECIFICITY SUBUNIT"/>
    <property type="match status" value="1"/>
</dbReference>
<dbReference type="STRING" id="242619.PG_0545"/>
<feature type="domain" description="Type I restriction modification DNA specificity" evidence="4">
    <location>
        <begin position="520"/>
        <end position="674"/>
    </location>
</feature>
<dbReference type="REBASE" id="7382">
    <property type="entry name" value="S.PgiTORF544P"/>
</dbReference>
<dbReference type="EMBL" id="AE015924">
    <property type="protein sequence ID" value="AAQ65737.1"/>
    <property type="molecule type" value="Genomic_DNA"/>
</dbReference>
<reference evidence="5 6" key="1">
    <citation type="journal article" date="2003" name="J. Bacteriol.">
        <title>Complete genome sequence of the oral pathogenic bacterium Porphyromonas gingivalis strain W83.</title>
        <authorList>
            <person name="Nelson K."/>
            <person name="Fleishmann R."/>
            <person name="DeBoy R."/>
            <person name="Paulsen I."/>
            <person name="Fouts D."/>
            <person name="Eisen J."/>
            <person name="Daugherty S."/>
            <person name="Dodson R."/>
            <person name="Durkin A."/>
            <person name="Gwinn M."/>
            <person name="Haft D."/>
            <person name="Kolonay J."/>
            <person name="Nelson W."/>
            <person name="White O."/>
            <person name="Mason T."/>
            <person name="Tallon L."/>
            <person name="Gray J."/>
            <person name="Granger D."/>
            <person name="Tettelin H."/>
            <person name="Dong H."/>
            <person name="Galvin J."/>
            <person name="Duncan M."/>
            <person name="Dewhirst F."/>
            <person name="Fraser C."/>
        </authorList>
    </citation>
    <scope>NUCLEOTIDE SEQUENCE [LARGE SCALE GENOMIC DNA]</scope>
    <source>
        <strain evidence="6">ATCC BAA-308 / W83</strain>
    </source>
</reference>
<dbReference type="KEGG" id="pgi:PG_0545"/>
<name>Q7MWQ1_PORGI</name>
<dbReference type="Pfam" id="PF01420">
    <property type="entry name" value="Methylase_S"/>
    <property type="match status" value="2"/>
</dbReference>
<dbReference type="EnsemblBacteria" id="AAQ65737">
    <property type="protein sequence ID" value="AAQ65737"/>
    <property type="gene ID" value="PG_0545"/>
</dbReference>
<dbReference type="AlphaFoldDB" id="Q7MWQ1"/>
<keyword evidence="2" id="KW-0680">Restriction system</keyword>
<dbReference type="HOGENOM" id="CLU_397909_0_0_10"/>
<dbReference type="InterPro" id="IPR000055">
    <property type="entry name" value="Restrct_endonuc_typeI_TRD"/>
</dbReference>
<evidence type="ECO:0000259" key="4">
    <source>
        <dbReference type="Pfam" id="PF01420"/>
    </source>
</evidence>
<protein>
    <recommendedName>
        <fullName evidence="4">Type I restriction modification DNA specificity domain-containing protein</fullName>
    </recommendedName>
</protein>
<accession>Q7MWQ1</accession>
<keyword evidence="3" id="KW-0238">DNA-binding</keyword>
<sequence>MSKLEYFRIDAELYDRTYLSYRRKIEALQYTTLQKECKVVRKGIFNVNAGNFSDSGVPFVRISNLKGMKINTTDIVCIPRAIHDDNHKTALVRNDIILSKTAIPAASIVSIDECNTSQDTVAVKLALNSKLNSPYLVTFLNTKYGMEQMKKRFSGNVQMHLNLDECRNELLVPVLSAEIQMQVKELFELSMQKSTEGISLYSSAESYLLACLGMQDFVANIDAYNVKTLKESFLESGRIDAEYYLPKYEDYINAVSAYTGGVAPLGEVCTIKDSNYTPECDMKYRYIELANIGKSGDITGCLYENGEDLPTRARRIVTQGDVIVSSIEGSLSSCALITDDYDQSLCSTGFYVVRSNQINPETLLTLFKSLPIQQLLKKACSGTILTGIGKQEFEKIPIPLIRPEVQEEIAQHVQRSFALRKEASELLEKAKLSVEYAIETGGGNSLIYSGLLNTLAKYERLAMWLLLKELGIVDESPNRQRVVTTEKRLSESFFTSGRLDAEYYQPKYDYLDAQFSSIPTKRLGDIVNIHKSIEPGSDAYQENGIPFVRVADLSKFGIETSSICLDSSTYSTAPRPRKNTILLSKDGSVGIAYKMEEDADIITSGAILHLSMKGKELLPDYLTLVLNSPIVRMQAERDAGGSIIQHWKPSEISQVIIPMLPVYIQQKLSDLVSKSFAFRRESKALLERAKAMVEQAIEFSA</sequence>